<dbReference type="Proteomes" id="UP000294555">
    <property type="component" value="Unassembled WGS sequence"/>
</dbReference>
<dbReference type="GO" id="GO:0003700">
    <property type="term" value="F:DNA-binding transcription factor activity"/>
    <property type="evidence" value="ECO:0007669"/>
    <property type="project" value="InterPro"/>
</dbReference>
<accession>A0A4V2Q333</accession>
<dbReference type="OrthoDB" id="8689330at2"/>
<name>A0A4V2Q333_9GAMM</name>
<gene>
    <name evidence="5" type="ORF">EZJ58_3339</name>
</gene>
<evidence type="ECO:0000256" key="3">
    <source>
        <dbReference type="ARBA" id="ARBA00023163"/>
    </source>
</evidence>
<dbReference type="GO" id="GO:0003677">
    <property type="term" value="F:DNA binding"/>
    <property type="evidence" value="ECO:0007669"/>
    <property type="project" value="UniProtKB-KW"/>
</dbReference>
<comment type="caution">
    <text evidence="5">The sequence shown here is derived from an EMBL/GenBank/DDBJ whole genome shotgun (WGS) entry which is preliminary data.</text>
</comment>
<dbReference type="Gene3D" id="1.10.10.10">
    <property type="entry name" value="Winged helix-like DNA-binding domain superfamily/Winged helix DNA-binding domain"/>
    <property type="match status" value="1"/>
</dbReference>
<dbReference type="Pfam" id="PF07729">
    <property type="entry name" value="FCD"/>
    <property type="match status" value="1"/>
</dbReference>
<keyword evidence="1" id="KW-0805">Transcription regulation</keyword>
<dbReference type="RefSeq" id="WP_132923900.1">
    <property type="nucleotide sequence ID" value="NZ_CP075169.1"/>
</dbReference>
<sequence>MKTSKRQTATGRTTERIRELIISGEIGAGETLRQEELSVRLGVSRTPLREAIIILQAEGLVINHPHKGTVVYKPTVAELEEIYATRLLLEPAAARLATRNMTPEALLDVDRIVHEMTATTTPWQLIRLNHEFRYTFYSASGNRTLADTIRGLTLRAEPYVGILVSGLNRPFTDQAFAALLDAIRAADGDRAAAVTQAHLEATVANVLPMLQR</sequence>
<dbReference type="Gene3D" id="1.20.120.530">
    <property type="entry name" value="GntR ligand-binding domain-like"/>
    <property type="match status" value="1"/>
</dbReference>
<dbReference type="InterPro" id="IPR036390">
    <property type="entry name" value="WH_DNA-bd_sf"/>
</dbReference>
<dbReference type="InterPro" id="IPR011711">
    <property type="entry name" value="GntR_C"/>
</dbReference>
<keyword evidence="6" id="KW-1185">Reference proteome</keyword>
<reference evidence="5 6" key="1">
    <citation type="submission" date="2019-02" db="EMBL/GenBank/DDBJ databases">
        <title>Investigation of anaerobic lignin degradation for improved lignocellulosic biofuels.</title>
        <authorList>
            <person name="Deangelis K."/>
        </authorList>
    </citation>
    <scope>NUCLEOTIDE SEQUENCE [LARGE SCALE GENOMIC DNA]</scope>
    <source>
        <strain evidence="5 6">159R</strain>
    </source>
</reference>
<keyword evidence="3" id="KW-0804">Transcription</keyword>
<dbReference type="InterPro" id="IPR008920">
    <property type="entry name" value="TF_FadR/GntR_C"/>
</dbReference>
<keyword evidence="2 5" id="KW-0238">DNA-binding</keyword>
<organism evidence="5 6">
    <name type="scientific">Sodalis ligni</name>
    <dbReference type="NCBI Taxonomy" id="2697027"/>
    <lineage>
        <taxon>Bacteria</taxon>
        <taxon>Pseudomonadati</taxon>
        <taxon>Pseudomonadota</taxon>
        <taxon>Gammaproteobacteria</taxon>
        <taxon>Enterobacterales</taxon>
        <taxon>Bruguierivoracaceae</taxon>
        <taxon>Sodalis</taxon>
    </lineage>
</organism>
<evidence type="ECO:0000256" key="2">
    <source>
        <dbReference type="ARBA" id="ARBA00023125"/>
    </source>
</evidence>
<dbReference type="SMART" id="SM00345">
    <property type="entry name" value="HTH_GNTR"/>
    <property type="match status" value="1"/>
</dbReference>
<dbReference type="Pfam" id="PF00392">
    <property type="entry name" value="GntR"/>
    <property type="match status" value="1"/>
</dbReference>
<dbReference type="CDD" id="cd07377">
    <property type="entry name" value="WHTH_GntR"/>
    <property type="match status" value="1"/>
</dbReference>
<protein>
    <submittedName>
        <fullName evidence="5">DNA-binding GntR family transcriptional regulator</fullName>
    </submittedName>
</protein>
<evidence type="ECO:0000259" key="4">
    <source>
        <dbReference type="PROSITE" id="PS50949"/>
    </source>
</evidence>
<evidence type="ECO:0000313" key="6">
    <source>
        <dbReference type="Proteomes" id="UP000294555"/>
    </source>
</evidence>
<evidence type="ECO:0000313" key="5">
    <source>
        <dbReference type="EMBL" id="TCL05168.1"/>
    </source>
</evidence>
<dbReference type="AlphaFoldDB" id="A0A4V2Q333"/>
<dbReference type="SMART" id="SM00895">
    <property type="entry name" value="FCD"/>
    <property type="match status" value="1"/>
</dbReference>
<dbReference type="SUPFAM" id="SSF48008">
    <property type="entry name" value="GntR ligand-binding domain-like"/>
    <property type="match status" value="1"/>
</dbReference>
<dbReference type="PRINTS" id="PR00035">
    <property type="entry name" value="HTHGNTR"/>
</dbReference>
<dbReference type="InterPro" id="IPR000524">
    <property type="entry name" value="Tscrpt_reg_HTH_GntR"/>
</dbReference>
<dbReference type="EMBL" id="SJOI01000001">
    <property type="protein sequence ID" value="TCL05168.1"/>
    <property type="molecule type" value="Genomic_DNA"/>
</dbReference>
<dbReference type="InterPro" id="IPR036388">
    <property type="entry name" value="WH-like_DNA-bd_sf"/>
</dbReference>
<evidence type="ECO:0000256" key="1">
    <source>
        <dbReference type="ARBA" id="ARBA00023015"/>
    </source>
</evidence>
<dbReference type="PANTHER" id="PTHR43537:SF41">
    <property type="entry name" value="TRANSCRIPTIONAL REGULATORY PROTEIN"/>
    <property type="match status" value="1"/>
</dbReference>
<dbReference type="SUPFAM" id="SSF46785">
    <property type="entry name" value="Winged helix' DNA-binding domain"/>
    <property type="match status" value="1"/>
</dbReference>
<feature type="domain" description="HTH gntR-type" evidence="4">
    <location>
        <begin position="7"/>
        <end position="74"/>
    </location>
</feature>
<proteinExistence type="predicted"/>
<dbReference type="PROSITE" id="PS50949">
    <property type="entry name" value="HTH_GNTR"/>
    <property type="match status" value="1"/>
</dbReference>
<dbReference type="PANTHER" id="PTHR43537">
    <property type="entry name" value="TRANSCRIPTIONAL REGULATOR, GNTR FAMILY"/>
    <property type="match status" value="1"/>
</dbReference>